<dbReference type="Proteomes" id="UP000537131">
    <property type="component" value="Unassembled WGS sequence"/>
</dbReference>
<reference evidence="2 3" key="1">
    <citation type="submission" date="2020-06" db="EMBL/GenBank/DDBJ databases">
        <title>Complete Genome Sequence of Clostridium muelleri sp. nov. P21T, an Acid-Alcohol Producing Acetogen Isolated from Old Hay.</title>
        <authorList>
            <person name="Duncan K.E."/>
            <person name="Tanner R.S."/>
        </authorList>
    </citation>
    <scope>NUCLEOTIDE SEQUENCE [LARGE SCALE GENOMIC DNA]</scope>
    <source>
        <strain evidence="2 3">P21</strain>
    </source>
</reference>
<feature type="compositionally biased region" description="Basic and acidic residues" evidence="1">
    <location>
        <begin position="85"/>
        <end position="98"/>
    </location>
</feature>
<protein>
    <submittedName>
        <fullName evidence="2">Uncharacterized protein</fullName>
    </submittedName>
</protein>
<accession>A0A7Y0EE14</accession>
<name>A0A7Y0EE14_9CLOT</name>
<proteinExistence type="predicted"/>
<dbReference type="AlphaFoldDB" id="A0A7Y0EE14"/>
<feature type="region of interest" description="Disordered" evidence="1">
    <location>
        <begin position="85"/>
        <end position="104"/>
    </location>
</feature>
<evidence type="ECO:0000256" key="1">
    <source>
        <dbReference type="SAM" id="MobiDB-lite"/>
    </source>
</evidence>
<organism evidence="2 3">
    <name type="scientific">Clostridium muellerianum</name>
    <dbReference type="NCBI Taxonomy" id="2716538"/>
    <lineage>
        <taxon>Bacteria</taxon>
        <taxon>Bacillati</taxon>
        <taxon>Bacillota</taxon>
        <taxon>Clostridia</taxon>
        <taxon>Eubacteriales</taxon>
        <taxon>Clostridiaceae</taxon>
        <taxon>Clostridium</taxon>
    </lineage>
</organism>
<sequence length="104" mass="12252">MSDKLHFSKNVAREVGSILRIDWRRIDFEQFYMGINVELEHGSRFGSTTNVTSDSPVISGRIALAHLLEIPDYYTRLDEMEKKAKKDMQRCSKKNEKKHERKHK</sequence>
<evidence type="ECO:0000313" key="2">
    <source>
        <dbReference type="EMBL" id="NMM61789.1"/>
    </source>
</evidence>
<comment type="caution">
    <text evidence="2">The sequence shown here is derived from an EMBL/GenBank/DDBJ whole genome shotgun (WGS) entry which is preliminary data.</text>
</comment>
<keyword evidence="3" id="KW-1185">Reference proteome</keyword>
<dbReference type="EMBL" id="JABBNI010000008">
    <property type="protein sequence ID" value="NMM61789.1"/>
    <property type="molecule type" value="Genomic_DNA"/>
</dbReference>
<dbReference type="RefSeq" id="WP_169296401.1">
    <property type="nucleotide sequence ID" value="NZ_JABBNI010000008.1"/>
</dbReference>
<evidence type="ECO:0000313" key="3">
    <source>
        <dbReference type="Proteomes" id="UP000537131"/>
    </source>
</evidence>
<dbReference type="InterPro" id="IPR043720">
    <property type="entry name" value="DUF5661"/>
</dbReference>
<dbReference type="Pfam" id="PF18905">
    <property type="entry name" value="DUF5661"/>
    <property type="match status" value="1"/>
</dbReference>
<gene>
    <name evidence="2" type="ORF">HBE96_03620</name>
</gene>